<comment type="caution">
    <text evidence="1">The sequence shown here is derived from an EMBL/GenBank/DDBJ whole genome shotgun (WGS) entry which is preliminary data.</text>
</comment>
<dbReference type="KEGG" id="cci:CC1G_07917"/>
<dbReference type="EMBL" id="AACS02000005">
    <property type="protein sequence ID" value="EAU82635.2"/>
    <property type="molecule type" value="Genomic_DNA"/>
</dbReference>
<sequence length="574" mass="64099">MTIETLAPELIDNIVSFLPATFTCLEPLTLTSKIFLDPAQRRLLSSIGLWPGFQSDPERLPAKAFLEVIENGKRVKMGKESPVGRDIGVYVRTLTIWVTFYKRTPSSSGATADAGQECWIFRDTQYLPRLLLALPNLRKLTVRACHPRDCDPGPGDFHEDLKASLRSLCVNTSGRIGGGTGLEVLELDSMPHALIHHLLPLSGSSEGGVPTLKCVTFRGVRKKATASSDDLQAQERSQVHEQKERARLDTLVLLDGHSSTGMTFQDYDPEDVSWVHEYFDWSRLRRLYFGAATEETQEDFLKILISSRETLEELRANPAFPVSDATLSFLKTRCPSILSFPNLRHFETWLYAVVDKPNHEQTSWYSGFCISEVHCTHGPEIFEALSSRFFLGHGRSGNRVDDDLSTAHTALTQVTLHIYFKDVGNHESIPAVDTLLGQDRVDEAIELLTQERFTPGIARTMGLDWIDRALTAVLPNGGKRFPNLRKVTIVVAPLPSESSYGSAEQRKIIKGMGEGLFGEWELLRDGRLEVLSMAGESASLWVLHVEGELADVVLVCKEHRGIDEVDDWVREGSE</sequence>
<dbReference type="AlphaFoldDB" id="A8P6Q2"/>
<reference evidence="1 2" key="1">
    <citation type="journal article" date="2010" name="Proc. Natl. Acad. Sci. U.S.A.">
        <title>Insights into evolution of multicellular fungi from the assembled chromosomes of the mushroom Coprinopsis cinerea (Coprinus cinereus).</title>
        <authorList>
            <person name="Stajich J.E."/>
            <person name="Wilke S.K."/>
            <person name="Ahren D."/>
            <person name="Au C.H."/>
            <person name="Birren B.W."/>
            <person name="Borodovsky M."/>
            <person name="Burns C."/>
            <person name="Canback B."/>
            <person name="Casselton L.A."/>
            <person name="Cheng C.K."/>
            <person name="Deng J."/>
            <person name="Dietrich F.S."/>
            <person name="Fargo D.C."/>
            <person name="Farman M.L."/>
            <person name="Gathman A.C."/>
            <person name="Goldberg J."/>
            <person name="Guigo R."/>
            <person name="Hoegger P.J."/>
            <person name="Hooker J.B."/>
            <person name="Huggins A."/>
            <person name="James T.Y."/>
            <person name="Kamada T."/>
            <person name="Kilaru S."/>
            <person name="Kodira C."/>
            <person name="Kues U."/>
            <person name="Kupfer D."/>
            <person name="Kwan H.S."/>
            <person name="Lomsadze A."/>
            <person name="Li W."/>
            <person name="Lilly W.W."/>
            <person name="Ma L.J."/>
            <person name="Mackey A.J."/>
            <person name="Manning G."/>
            <person name="Martin F."/>
            <person name="Muraguchi H."/>
            <person name="Natvig D.O."/>
            <person name="Palmerini H."/>
            <person name="Ramesh M.A."/>
            <person name="Rehmeyer C.J."/>
            <person name="Roe B.A."/>
            <person name="Shenoy N."/>
            <person name="Stanke M."/>
            <person name="Ter-Hovhannisyan V."/>
            <person name="Tunlid A."/>
            <person name="Velagapudi R."/>
            <person name="Vision T.J."/>
            <person name="Zeng Q."/>
            <person name="Zolan M.E."/>
            <person name="Pukkila P.J."/>
        </authorList>
    </citation>
    <scope>NUCLEOTIDE SEQUENCE [LARGE SCALE GENOMIC DNA]</scope>
    <source>
        <strain evidence="2">Okayama-7 / 130 / ATCC MYA-4618 / FGSC 9003</strain>
    </source>
</reference>
<gene>
    <name evidence="1" type="ORF">CC1G_07917</name>
</gene>
<protein>
    <submittedName>
        <fullName evidence="1">Uncharacterized protein</fullName>
    </submittedName>
</protein>
<dbReference type="Proteomes" id="UP000001861">
    <property type="component" value="Unassembled WGS sequence"/>
</dbReference>
<organism evidence="1 2">
    <name type="scientific">Coprinopsis cinerea (strain Okayama-7 / 130 / ATCC MYA-4618 / FGSC 9003)</name>
    <name type="common">Inky cap fungus</name>
    <name type="synonym">Hormographiella aspergillata</name>
    <dbReference type="NCBI Taxonomy" id="240176"/>
    <lineage>
        <taxon>Eukaryota</taxon>
        <taxon>Fungi</taxon>
        <taxon>Dikarya</taxon>
        <taxon>Basidiomycota</taxon>
        <taxon>Agaricomycotina</taxon>
        <taxon>Agaricomycetes</taxon>
        <taxon>Agaricomycetidae</taxon>
        <taxon>Agaricales</taxon>
        <taxon>Agaricineae</taxon>
        <taxon>Psathyrellaceae</taxon>
        <taxon>Coprinopsis</taxon>
    </lineage>
</organism>
<dbReference type="VEuPathDB" id="FungiDB:CC1G_07917"/>
<dbReference type="GeneID" id="6015812"/>
<keyword evidence="2" id="KW-1185">Reference proteome</keyword>
<dbReference type="HOGENOM" id="CLU_474877_0_0_1"/>
<dbReference type="InParanoid" id="A8P6Q2"/>
<evidence type="ECO:0000313" key="1">
    <source>
        <dbReference type="EMBL" id="EAU82635.2"/>
    </source>
</evidence>
<dbReference type="RefSeq" id="XP_001839202.2">
    <property type="nucleotide sequence ID" value="XM_001839150.2"/>
</dbReference>
<evidence type="ECO:0000313" key="2">
    <source>
        <dbReference type="Proteomes" id="UP000001861"/>
    </source>
</evidence>
<name>A8P6Q2_COPC7</name>
<proteinExistence type="predicted"/>
<accession>A8P6Q2</accession>